<dbReference type="Gene3D" id="1.20.1250.20">
    <property type="entry name" value="MFS general substrate transporter like domains"/>
    <property type="match status" value="1"/>
</dbReference>
<dbReference type="InterPro" id="IPR050327">
    <property type="entry name" value="Proton-linked_MCT"/>
</dbReference>
<feature type="transmembrane region" description="Helical" evidence="2">
    <location>
        <begin position="204"/>
        <end position="227"/>
    </location>
</feature>
<feature type="transmembrane region" description="Helical" evidence="2">
    <location>
        <begin position="259"/>
        <end position="285"/>
    </location>
</feature>
<gene>
    <name evidence="3" type="ORF">OCBIM_22018184mg</name>
</gene>
<feature type="compositionally biased region" description="Low complexity" evidence="1">
    <location>
        <begin position="46"/>
        <end position="60"/>
    </location>
</feature>
<feature type="transmembrane region" description="Helical" evidence="2">
    <location>
        <begin position="318"/>
        <end position="344"/>
    </location>
</feature>
<keyword evidence="2" id="KW-0812">Transmembrane</keyword>
<accession>A0A0L8ICX3</accession>
<dbReference type="GO" id="GO:0008028">
    <property type="term" value="F:monocarboxylic acid transmembrane transporter activity"/>
    <property type="evidence" value="ECO:0007669"/>
    <property type="project" value="TreeGrafter"/>
</dbReference>
<feature type="non-terminal residue" evidence="3">
    <location>
        <position position="526"/>
    </location>
</feature>
<feature type="transmembrane region" description="Helical" evidence="2">
    <location>
        <begin position="445"/>
        <end position="465"/>
    </location>
</feature>
<keyword evidence="2" id="KW-1133">Transmembrane helix</keyword>
<keyword evidence="2" id="KW-0472">Membrane</keyword>
<dbReference type="AlphaFoldDB" id="A0A0L8ICX3"/>
<dbReference type="PANTHER" id="PTHR11360:SF260">
    <property type="entry name" value="MFS DOMAIN-CONTAINING PROTEIN"/>
    <property type="match status" value="1"/>
</dbReference>
<organism evidence="3">
    <name type="scientific">Octopus bimaculoides</name>
    <name type="common">California two-spotted octopus</name>
    <dbReference type="NCBI Taxonomy" id="37653"/>
    <lineage>
        <taxon>Eukaryota</taxon>
        <taxon>Metazoa</taxon>
        <taxon>Spiralia</taxon>
        <taxon>Lophotrochozoa</taxon>
        <taxon>Mollusca</taxon>
        <taxon>Cephalopoda</taxon>
        <taxon>Coleoidea</taxon>
        <taxon>Octopodiformes</taxon>
        <taxon>Octopoda</taxon>
        <taxon>Incirrata</taxon>
        <taxon>Octopodidae</taxon>
        <taxon>Octopus</taxon>
    </lineage>
</organism>
<evidence type="ECO:0000313" key="3">
    <source>
        <dbReference type="EMBL" id="KOF99321.1"/>
    </source>
</evidence>
<feature type="transmembrane region" description="Helical" evidence="2">
    <location>
        <begin position="471"/>
        <end position="495"/>
    </location>
</feature>
<dbReference type="Pfam" id="PF07690">
    <property type="entry name" value="MFS_1"/>
    <property type="match status" value="1"/>
</dbReference>
<feature type="transmembrane region" description="Helical" evidence="2">
    <location>
        <begin position="419"/>
        <end position="438"/>
    </location>
</feature>
<dbReference type="SUPFAM" id="SSF103473">
    <property type="entry name" value="MFS general substrate transporter"/>
    <property type="match status" value="1"/>
</dbReference>
<evidence type="ECO:0000256" key="1">
    <source>
        <dbReference type="SAM" id="MobiDB-lite"/>
    </source>
</evidence>
<proteinExistence type="predicted"/>
<dbReference type="PANTHER" id="PTHR11360">
    <property type="entry name" value="MONOCARBOXYLATE TRANSPORTER"/>
    <property type="match status" value="1"/>
</dbReference>
<dbReference type="InterPro" id="IPR036259">
    <property type="entry name" value="MFS_trans_sf"/>
</dbReference>
<feature type="region of interest" description="Disordered" evidence="1">
    <location>
        <begin position="41"/>
        <end position="64"/>
    </location>
</feature>
<feature type="transmembrane region" description="Helical" evidence="2">
    <location>
        <begin position="292"/>
        <end position="312"/>
    </location>
</feature>
<protein>
    <recommendedName>
        <fullName evidence="4">Major facilitator superfamily (MFS) profile domain-containing protein</fullName>
    </recommendedName>
</protein>
<dbReference type="OrthoDB" id="6099974at2759"/>
<dbReference type="EMBL" id="KQ415989">
    <property type="protein sequence ID" value="KOF99321.1"/>
    <property type="molecule type" value="Genomic_DNA"/>
</dbReference>
<dbReference type="InterPro" id="IPR011701">
    <property type="entry name" value="MFS"/>
</dbReference>
<feature type="transmembrane region" description="Helical" evidence="2">
    <location>
        <begin position="167"/>
        <end position="192"/>
    </location>
</feature>
<sequence>MESGETFGICVKRKLSAISLYSNFSNISFQEDNPIFNRLSNDDNDFNNSSNDANHHNTNAVNNGDCDTNRDIDDVNFTNNANGTETDAHTGETSIGHYVAETSSVTMGSHLTIPSIFDEIMRGRRKSVHSSQRYDIDSLGTTADTVYSTYSARPSLIGDRPLVLQDFLFAAAAFICHLFTIGISASIGIIVIEWLRDFPESRTILLSMPPMTFGITSAIGLFVGTLINQIGGPGVIIIGGFFQGLMLFVSAFANSAFFLFVSIGVCFGIGCSLVYVTIFVVVGIYFGGRATIFLAILSTAGPIGGVIFPLIIPYIIRVYTWNSCLFILSGITFNICPLGLYILFCQNQANKANQQYIIQIPIKLKTRKKLLDVSVFKNVMFNLFLLPLCLSCGYMNFAMSIYASYMDNKGFSLIETTQLFSILCSASIVIRVALGVLLRLTGWRFVYIYTIVAIGFGISMCISTVLSSYELLAVCTLFVGLFHGGPCGLYPIIILDFVGPEKYSSGIGITETANGMITIIEGFLTG</sequence>
<reference evidence="3" key="1">
    <citation type="submission" date="2015-07" db="EMBL/GenBank/DDBJ databases">
        <title>MeaNS - Measles Nucleotide Surveillance Program.</title>
        <authorList>
            <person name="Tran T."/>
            <person name="Druce J."/>
        </authorList>
    </citation>
    <scope>NUCLEOTIDE SEQUENCE</scope>
    <source>
        <strain evidence="3">UCB-OBI-ISO-001</strain>
        <tissue evidence="3">Gonad</tissue>
    </source>
</reference>
<evidence type="ECO:0000256" key="2">
    <source>
        <dbReference type="SAM" id="Phobius"/>
    </source>
</evidence>
<name>A0A0L8ICX3_OCTBM</name>
<feature type="transmembrane region" description="Helical" evidence="2">
    <location>
        <begin position="234"/>
        <end position="253"/>
    </location>
</feature>
<evidence type="ECO:0008006" key="4">
    <source>
        <dbReference type="Google" id="ProtNLM"/>
    </source>
</evidence>
<feature type="transmembrane region" description="Helical" evidence="2">
    <location>
        <begin position="375"/>
        <end position="399"/>
    </location>
</feature>